<comment type="caution">
    <text evidence="2">The sequence shown here is derived from an EMBL/GenBank/DDBJ whole genome shotgun (WGS) entry which is preliminary data.</text>
</comment>
<gene>
    <name evidence="2" type="ORF">PAPOLLO_LOCUS10011</name>
</gene>
<protein>
    <submittedName>
        <fullName evidence="2">(apollo) hypothetical protein</fullName>
    </submittedName>
</protein>
<keyword evidence="1" id="KW-0732">Signal</keyword>
<dbReference type="Proteomes" id="UP000691718">
    <property type="component" value="Unassembled WGS sequence"/>
</dbReference>
<sequence length="98" mass="11590">MSGNCLIVFVIYFILVYVDAWRVFPLQNTSAVFYNQRIQPTPVLGYTWPKRNYSQGKPKVPENPFSEDQVLLYKILNYTSQLQKYHRDILEEHDKTSS</sequence>
<evidence type="ECO:0000256" key="1">
    <source>
        <dbReference type="SAM" id="SignalP"/>
    </source>
</evidence>
<proteinExistence type="predicted"/>
<keyword evidence="3" id="KW-1185">Reference proteome</keyword>
<dbReference type="AlphaFoldDB" id="A0A8S3WTF8"/>
<reference evidence="2" key="1">
    <citation type="submission" date="2021-04" db="EMBL/GenBank/DDBJ databases">
        <authorList>
            <person name="Tunstrom K."/>
        </authorList>
    </citation>
    <scope>NUCLEOTIDE SEQUENCE</scope>
</reference>
<accession>A0A8S3WTF8</accession>
<evidence type="ECO:0000313" key="3">
    <source>
        <dbReference type="Proteomes" id="UP000691718"/>
    </source>
</evidence>
<evidence type="ECO:0000313" key="2">
    <source>
        <dbReference type="EMBL" id="CAG4979767.1"/>
    </source>
</evidence>
<organism evidence="2 3">
    <name type="scientific">Parnassius apollo</name>
    <name type="common">Apollo butterfly</name>
    <name type="synonym">Papilio apollo</name>
    <dbReference type="NCBI Taxonomy" id="110799"/>
    <lineage>
        <taxon>Eukaryota</taxon>
        <taxon>Metazoa</taxon>
        <taxon>Ecdysozoa</taxon>
        <taxon>Arthropoda</taxon>
        <taxon>Hexapoda</taxon>
        <taxon>Insecta</taxon>
        <taxon>Pterygota</taxon>
        <taxon>Neoptera</taxon>
        <taxon>Endopterygota</taxon>
        <taxon>Lepidoptera</taxon>
        <taxon>Glossata</taxon>
        <taxon>Ditrysia</taxon>
        <taxon>Papilionoidea</taxon>
        <taxon>Papilionidae</taxon>
        <taxon>Parnassiinae</taxon>
        <taxon>Parnassini</taxon>
        <taxon>Parnassius</taxon>
        <taxon>Parnassius</taxon>
    </lineage>
</organism>
<name>A0A8S3WTF8_PARAO</name>
<feature type="chain" id="PRO_5035849495" evidence="1">
    <location>
        <begin position="21"/>
        <end position="98"/>
    </location>
</feature>
<dbReference type="EMBL" id="CAJQZP010000693">
    <property type="protein sequence ID" value="CAG4979767.1"/>
    <property type="molecule type" value="Genomic_DNA"/>
</dbReference>
<feature type="signal peptide" evidence="1">
    <location>
        <begin position="1"/>
        <end position="20"/>
    </location>
</feature>